<dbReference type="SUPFAM" id="SSF81340">
    <property type="entry name" value="Clc chloride channel"/>
    <property type="match status" value="1"/>
</dbReference>
<comment type="subcellular location">
    <subcellularLocation>
        <location evidence="1">Membrane</location>
        <topology evidence="1">Multi-pass membrane protein</topology>
    </subcellularLocation>
</comment>
<dbReference type="EMBL" id="BSXU01000610">
    <property type="protein sequence ID" value="GMG21255.1"/>
    <property type="molecule type" value="Genomic_DNA"/>
</dbReference>
<evidence type="ECO:0000256" key="9">
    <source>
        <dbReference type="SAM" id="Phobius"/>
    </source>
</evidence>
<dbReference type="PANTHER" id="PTHR45711:SF9">
    <property type="entry name" value="ANION_PROTON EXCHANGE TRANSPORTER GEF1"/>
    <property type="match status" value="1"/>
</dbReference>
<dbReference type="OrthoDB" id="44789at2759"/>
<dbReference type="InterPro" id="IPR014743">
    <property type="entry name" value="Cl-channel_core"/>
</dbReference>
<keyword evidence="6 9" id="KW-0472">Membrane</keyword>
<evidence type="ECO:0000256" key="5">
    <source>
        <dbReference type="ARBA" id="ARBA00023065"/>
    </source>
</evidence>
<dbReference type="PRINTS" id="PR00762">
    <property type="entry name" value="CLCHANNEL"/>
</dbReference>
<dbReference type="AlphaFoldDB" id="A0A9W7DHW1"/>
<evidence type="ECO:0000313" key="11">
    <source>
        <dbReference type="Proteomes" id="UP001165063"/>
    </source>
</evidence>
<evidence type="ECO:0000256" key="7">
    <source>
        <dbReference type="ARBA" id="ARBA00023214"/>
    </source>
</evidence>
<evidence type="ECO:0000256" key="1">
    <source>
        <dbReference type="ARBA" id="ARBA00004141"/>
    </source>
</evidence>
<evidence type="ECO:0000256" key="6">
    <source>
        <dbReference type="ARBA" id="ARBA00023136"/>
    </source>
</evidence>
<name>A0A9W7DHW1_AMBMO</name>
<dbReference type="GO" id="GO:0000324">
    <property type="term" value="C:fungal-type vacuole"/>
    <property type="evidence" value="ECO:0007669"/>
    <property type="project" value="TreeGrafter"/>
</dbReference>
<feature type="region of interest" description="Disordered" evidence="8">
    <location>
        <begin position="68"/>
        <end position="88"/>
    </location>
</feature>
<dbReference type="GO" id="GO:0005794">
    <property type="term" value="C:Golgi apparatus"/>
    <property type="evidence" value="ECO:0007669"/>
    <property type="project" value="TreeGrafter"/>
</dbReference>
<dbReference type="Pfam" id="PF00654">
    <property type="entry name" value="Voltage_CLC"/>
    <property type="match status" value="1"/>
</dbReference>
<dbReference type="GO" id="GO:0005783">
    <property type="term" value="C:endoplasmic reticulum"/>
    <property type="evidence" value="ECO:0007669"/>
    <property type="project" value="TreeGrafter"/>
</dbReference>
<dbReference type="GO" id="GO:0005886">
    <property type="term" value="C:plasma membrane"/>
    <property type="evidence" value="ECO:0007669"/>
    <property type="project" value="TreeGrafter"/>
</dbReference>
<dbReference type="Gene3D" id="1.10.3080.10">
    <property type="entry name" value="Clc chloride channel"/>
    <property type="match status" value="1"/>
</dbReference>
<dbReference type="GO" id="GO:0005769">
    <property type="term" value="C:early endosome"/>
    <property type="evidence" value="ECO:0007669"/>
    <property type="project" value="TreeGrafter"/>
</dbReference>
<comment type="caution">
    <text evidence="10">The sequence shown here is derived from an EMBL/GenBank/DDBJ whole genome shotgun (WGS) entry which is preliminary data.</text>
</comment>
<keyword evidence="2" id="KW-0813">Transport</keyword>
<accession>A0A9W7DHW1</accession>
<protein>
    <submittedName>
        <fullName evidence="10">Unnamed protein product</fullName>
    </submittedName>
</protein>
<feature type="transmembrane region" description="Helical" evidence="9">
    <location>
        <begin position="225"/>
        <end position="246"/>
    </location>
</feature>
<sequence length="296" mass="33105">MSQIFQDSNPTSSAPGTVITPNTTSSWRQSFTDSEESAKLVRRFNDFRTVDWVEESVKENQKHYYQISKNNNNNSATTGDNSTTITPNPHGRPNLFHAGSRHQSERDLTAHDLGLETDEELDDAEFESNAAISFFHNKSSFKYWRRFIADRLKVSLQSWVTLTLIGLVIGTIAGCLNIITEWLGDFKTGYCSTNFYLNKDFCCFGEAEETCSAWQTWTEFGFFKYLAFVAFSVLFGFVAAVLCKFYAPTAAGSGISEVKIIVSGFILQSGFLGWWTLFVKAIGLPLVIASGLSVEI</sequence>
<evidence type="ECO:0000313" key="10">
    <source>
        <dbReference type="EMBL" id="GMG21255.1"/>
    </source>
</evidence>
<evidence type="ECO:0000256" key="8">
    <source>
        <dbReference type="SAM" id="MobiDB-lite"/>
    </source>
</evidence>
<dbReference type="GO" id="GO:0006879">
    <property type="term" value="P:intracellular iron ion homeostasis"/>
    <property type="evidence" value="ECO:0007669"/>
    <property type="project" value="TreeGrafter"/>
</dbReference>
<proteinExistence type="predicted"/>
<reference evidence="10" key="1">
    <citation type="submission" date="2023-04" db="EMBL/GenBank/DDBJ databases">
        <title>Ambrosiozyma monospora NBRC 1965.</title>
        <authorList>
            <person name="Ichikawa N."/>
            <person name="Sato H."/>
            <person name="Tonouchi N."/>
        </authorList>
    </citation>
    <scope>NUCLEOTIDE SEQUENCE</scope>
    <source>
        <strain evidence="10">NBRC 1965</strain>
    </source>
</reference>
<gene>
    <name evidence="10" type="ORF">Amon01_000186100</name>
</gene>
<dbReference type="InterPro" id="IPR001807">
    <property type="entry name" value="ClC"/>
</dbReference>
<dbReference type="PANTHER" id="PTHR45711">
    <property type="entry name" value="CHLORIDE CHANNEL PROTEIN"/>
    <property type="match status" value="1"/>
</dbReference>
<keyword evidence="11" id="KW-1185">Reference proteome</keyword>
<feature type="transmembrane region" description="Helical" evidence="9">
    <location>
        <begin position="159"/>
        <end position="179"/>
    </location>
</feature>
<dbReference type="GO" id="GO:0005247">
    <property type="term" value="F:voltage-gated chloride channel activity"/>
    <property type="evidence" value="ECO:0007669"/>
    <property type="project" value="TreeGrafter"/>
</dbReference>
<organism evidence="10 11">
    <name type="scientific">Ambrosiozyma monospora</name>
    <name type="common">Yeast</name>
    <name type="synonym">Endomycopsis monosporus</name>
    <dbReference type="NCBI Taxonomy" id="43982"/>
    <lineage>
        <taxon>Eukaryota</taxon>
        <taxon>Fungi</taxon>
        <taxon>Dikarya</taxon>
        <taxon>Ascomycota</taxon>
        <taxon>Saccharomycotina</taxon>
        <taxon>Pichiomycetes</taxon>
        <taxon>Pichiales</taxon>
        <taxon>Pichiaceae</taxon>
        <taxon>Ambrosiozyma</taxon>
    </lineage>
</organism>
<keyword evidence="7" id="KW-0868">Chloride</keyword>
<evidence type="ECO:0000256" key="2">
    <source>
        <dbReference type="ARBA" id="ARBA00022448"/>
    </source>
</evidence>
<evidence type="ECO:0000256" key="4">
    <source>
        <dbReference type="ARBA" id="ARBA00022989"/>
    </source>
</evidence>
<dbReference type="Proteomes" id="UP001165063">
    <property type="component" value="Unassembled WGS sequence"/>
</dbReference>
<feature type="compositionally biased region" description="Low complexity" evidence="8">
    <location>
        <begin position="68"/>
        <end position="84"/>
    </location>
</feature>
<keyword evidence="4 9" id="KW-1133">Transmembrane helix</keyword>
<evidence type="ECO:0000256" key="3">
    <source>
        <dbReference type="ARBA" id="ARBA00022692"/>
    </source>
</evidence>
<keyword evidence="3 9" id="KW-0812">Transmembrane</keyword>
<feature type="region of interest" description="Disordered" evidence="8">
    <location>
        <begin position="1"/>
        <end position="31"/>
    </location>
</feature>
<dbReference type="GO" id="GO:0006878">
    <property type="term" value="P:intracellular copper ion homeostasis"/>
    <property type="evidence" value="ECO:0007669"/>
    <property type="project" value="TreeGrafter"/>
</dbReference>
<keyword evidence="5" id="KW-0406">Ion transport</keyword>